<keyword evidence="6" id="KW-0217">Developmental protein</keyword>
<keyword evidence="9" id="KW-0130">Cell adhesion</keyword>
<dbReference type="Pfam" id="PF04831">
    <property type="entry name" value="POPDC1-3"/>
    <property type="match status" value="1"/>
</dbReference>
<evidence type="ECO:0000256" key="5">
    <source>
        <dbReference type="ARBA" id="ARBA00022427"/>
    </source>
</evidence>
<comment type="caution">
    <text evidence="16">The sequence shown here is derived from an EMBL/GenBank/DDBJ whole genome shotgun (WGS) entry which is preliminary data.</text>
</comment>
<dbReference type="InterPro" id="IPR055272">
    <property type="entry name" value="POPDC1-3_dom"/>
</dbReference>
<dbReference type="InterPro" id="IPR014710">
    <property type="entry name" value="RmlC-like_jellyroll"/>
</dbReference>
<sequence>MRYSHCAVPHFSLTYIYSYTIGDHCFSCPQITTGIHGISIDFSRYWCAAYLVSAVQDVDHTRLNHRLLHDLGSVVFGCLVIPTTLGLHMIFLRLLLMAGCSFFIAWATLYRCTLDIMGWNIVFLVVNFMHFFFLMYKRRPIKIDRELRSVYKRMFEPLHVREALFQRLTGQFCTIQTLKKGQVYAAEDKTSVDERLSILLKGKMKVTYRGHFLHNIYTNAFIDSPEFRSTQMHRGERFQVTIMAEENCKFLCWSRERLTYFLESDSFLNEVFRYLIGKDITNKLYSLNDPTLSDKAVKKMDRQPSLCSQLSMTQMRNSMASTGDTDDVLHQILRGGSAGSSLPATLPSPSDRA</sequence>
<dbReference type="AlphaFoldDB" id="A0AAV6G8P1"/>
<comment type="similarity">
    <text evidence="4">Belongs to the popeye family.</text>
</comment>
<dbReference type="GO" id="GO:0051146">
    <property type="term" value="P:striated muscle cell differentiation"/>
    <property type="evidence" value="ECO:0007669"/>
    <property type="project" value="TreeGrafter"/>
</dbReference>
<dbReference type="Gene3D" id="2.60.120.10">
    <property type="entry name" value="Jelly Rolls"/>
    <property type="match status" value="1"/>
</dbReference>
<evidence type="ECO:0000256" key="13">
    <source>
        <dbReference type="ARBA" id="ARBA00023180"/>
    </source>
</evidence>
<keyword evidence="13" id="KW-0325">Glycoprotein</keyword>
<evidence type="ECO:0000313" key="16">
    <source>
        <dbReference type="EMBL" id="KAG5271484.1"/>
    </source>
</evidence>
<evidence type="ECO:0000256" key="4">
    <source>
        <dbReference type="ARBA" id="ARBA00007146"/>
    </source>
</evidence>
<organism evidence="16 17">
    <name type="scientific">Alosa alosa</name>
    <name type="common">allis shad</name>
    <dbReference type="NCBI Taxonomy" id="278164"/>
    <lineage>
        <taxon>Eukaryota</taxon>
        <taxon>Metazoa</taxon>
        <taxon>Chordata</taxon>
        <taxon>Craniata</taxon>
        <taxon>Vertebrata</taxon>
        <taxon>Euteleostomi</taxon>
        <taxon>Actinopterygii</taxon>
        <taxon>Neopterygii</taxon>
        <taxon>Teleostei</taxon>
        <taxon>Clupei</taxon>
        <taxon>Clupeiformes</taxon>
        <taxon>Clupeoidei</taxon>
        <taxon>Clupeidae</taxon>
        <taxon>Alosa</taxon>
    </lineage>
</organism>
<evidence type="ECO:0000256" key="11">
    <source>
        <dbReference type="ARBA" id="ARBA00022989"/>
    </source>
</evidence>
<dbReference type="InterPro" id="IPR018490">
    <property type="entry name" value="cNMP-bd_dom_sf"/>
</dbReference>
<evidence type="ECO:0000256" key="12">
    <source>
        <dbReference type="ARBA" id="ARBA00023136"/>
    </source>
</evidence>
<dbReference type="GO" id="GO:0042391">
    <property type="term" value="P:regulation of membrane potential"/>
    <property type="evidence" value="ECO:0007669"/>
    <property type="project" value="TreeGrafter"/>
</dbReference>
<keyword evidence="5" id="KW-0796">Tight junction</keyword>
<protein>
    <recommendedName>
        <fullName evidence="15">POPDC1-3 domain-containing protein</fullName>
    </recommendedName>
</protein>
<accession>A0AAV6G8P1</accession>
<evidence type="ECO:0000313" key="17">
    <source>
        <dbReference type="Proteomes" id="UP000823561"/>
    </source>
</evidence>
<keyword evidence="17" id="KW-1185">Reference proteome</keyword>
<evidence type="ECO:0000256" key="2">
    <source>
        <dbReference type="ARBA" id="ARBA00004141"/>
    </source>
</evidence>
<dbReference type="FunFam" id="2.60.120.10:FF:000166">
    <property type="entry name" value="blood vessel epicardial substance isoform X1"/>
    <property type="match status" value="1"/>
</dbReference>
<keyword evidence="7" id="KW-1003">Cell membrane</keyword>
<dbReference type="SUPFAM" id="SSF51206">
    <property type="entry name" value="cAMP-binding domain-like"/>
    <property type="match status" value="1"/>
</dbReference>
<dbReference type="EMBL" id="JADWDJ010000013">
    <property type="protein sequence ID" value="KAG5271484.1"/>
    <property type="molecule type" value="Genomic_DNA"/>
</dbReference>
<dbReference type="GO" id="GO:0042383">
    <property type="term" value="C:sarcolemma"/>
    <property type="evidence" value="ECO:0007669"/>
    <property type="project" value="TreeGrafter"/>
</dbReference>
<dbReference type="GO" id="GO:0030552">
    <property type="term" value="F:cAMP binding"/>
    <property type="evidence" value="ECO:0007669"/>
    <property type="project" value="TreeGrafter"/>
</dbReference>
<comment type="subcellular location">
    <subcellularLocation>
        <location evidence="3">Cell junction</location>
        <location evidence="3">Tight junction</location>
    </subcellularLocation>
    <subcellularLocation>
        <location evidence="1">Lateral cell membrane</location>
    </subcellularLocation>
    <subcellularLocation>
        <location evidence="2">Membrane</location>
        <topology evidence="2">Multi-pass membrane protein</topology>
    </subcellularLocation>
</comment>
<reference evidence="16" key="1">
    <citation type="submission" date="2020-10" db="EMBL/GenBank/DDBJ databases">
        <title>Chromosome-scale genome assembly of the Allis shad, Alosa alosa.</title>
        <authorList>
            <person name="Margot Z."/>
            <person name="Christophe K."/>
            <person name="Cabau C."/>
            <person name="Louis A."/>
            <person name="Berthelot C."/>
            <person name="Parey E."/>
            <person name="Roest Crollius H."/>
            <person name="Montfort J."/>
            <person name="Robinson-Rechavi M."/>
            <person name="Bucao C."/>
            <person name="Bouchez O."/>
            <person name="Gislard M."/>
            <person name="Lluch J."/>
            <person name="Milhes M."/>
            <person name="Lampietro C."/>
            <person name="Lopez Roques C."/>
            <person name="Donnadieu C."/>
            <person name="Braasch I."/>
            <person name="Desvignes T."/>
            <person name="Postlethwait J."/>
            <person name="Bobe J."/>
            <person name="Guiguen Y."/>
        </authorList>
    </citation>
    <scope>NUCLEOTIDE SEQUENCE</scope>
    <source>
        <strain evidence="16">M-15738</strain>
        <tissue evidence="16">Blood</tissue>
    </source>
</reference>
<dbReference type="GO" id="GO:0007155">
    <property type="term" value="P:cell adhesion"/>
    <property type="evidence" value="ECO:0007669"/>
    <property type="project" value="UniProtKB-KW"/>
</dbReference>
<evidence type="ECO:0000256" key="1">
    <source>
        <dbReference type="ARBA" id="ARBA00004124"/>
    </source>
</evidence>
<evidence type="ECO:0000256" key="3">
    <source>
        <dbReference type="ARBA" id="ARBA00004435"/>
    </source>
</evidence>
<evidence type="ECO:0000259" key="15">
    <source>
        <dbReference type="Pfam" id="PF04831"/>
    </source>
</evidence>
<dbReference type="PANTHER" id="PTHR12101:SF17">
    <property type="entry name" value="BLOOD VESSEL EPICARDIAL SUBSTANCE"/>
    <property type="match status" value="1"/>
</dbReference>
<keyword evidence="8 14" id="KW-0812">Transmembrane</keyword>
<evidence type="ECO:0000256" key="9">
    <source>
        <dbReference type="ARBA" id="ARBA00022889"/>
    </source>
</evidence>
<keyword evidence="11 14" id="KW-1133">Transmembrane helix</keyword>
<evidence type="ECO:0000256" key="6">
    <source>
        <dbReference type="ARBA" id="ARBA00022473"/>
    </source>
</evidence>
<dbReference type="GO" id="GO:0007519">
    <property type="term" value="P:skeletal muscle tissue development"/>
    <property type="evidence" value="ECO:0007669"/>
    <property type="project" value="TreeGrafter"/>
</dbReference>
<evidence type="ECO:0000256" key="8">
    <source>
        <dbReference type="ARBA" id="ARBA00022692"/>
    </source>
</evidence>
<dbReference type="InterPro" id="IPR006916">
    <property type="entry name" value="POPDC1-3"/>
</dbReference>
<name>A0AAV6G8P1_9TELE</name>
<proteinExistence type="inferred from homology"/>
<evidence type="ECO:0000256" key="14">
    <source>
        <dbReference type="SAM" id="Phobius"/>
    </source>
</evidence>
<dbReference type="GO" id="GO:0007507">
    <property type="term" value="P:heart development"/>
    <property type="evidence" value="ECO:0007669"/>
    <property type="project" value="TreeGrafter"/>
</dbReference>
<feature type="domain" description="POPDC1-3" evidence="15">
    <location>
        <begin position="74"/>
        <end position="289"/>
    </location>
</feature>
<gene>
    <name evidence="16" type="ORF">AALO_G00180330</name>
</gene>
<feature type="transmembrane region" description="Helical" evidence="14">
    <location>
        <begin position="116"/>
        <end position="136"/>
    </location>
</feature>
<dbReference type="PANTHER" id="PTHR12101">
    <property type="entry name" value="POPEYE DOMAIN CONTAINING PROTEIN"/>
    <property type="match status" value="1"/>
</dbReference>
<keyword evidence="12 14" id="KW-0472">Membrane</keyword>
<evidence type="ECO:0000256" key="10">
    <source>
        <dbReference type="ARBA" id="ARBA00022949"/>
    </source>
</evidence>
<keyword evidence="10" id="KW-0965">Cell junction</keyword>
<dbReference type="GO" id="GO:0005923">
    <property type="term" value="C:bicellular tight junction"/>
    <property type="evidence" value="ECO:0007669"/>
    <property type="project" value="UniProtKB-SubCell"/>
</dbReference>
<dbReference type="GO" id="GO:0016328">
    <property type="term" value="C:lateral plasma membrane"/>
    <property type="evidence" value="ECO:0007669"/>
    <property type="project" value="UniProtKB-SubCell"/>
</dbReference>
<evidence type="ECO:0000256" key="7">
    <source>
        <dbReference type="ARBA" id="ARBA00022475"/>
    </source>
</evidence>
<dbReference type="Proteomes" id="UP000823561">
    <property type="component" value="Chromosome 13"/>
</dbReference>